<keyword evidence="2" id="KW-0560">Oxidoreductase</keyword>
<dbReference type="Gene3D" id="3.40.50.720">
    <property type="entry name" value="NAD(P)-binding Rossmann-like Domain"/>
    <property type="match status" value="1"/>
</dbReference>
<organism evidence="4 5">
    <name type="scientific">Marmoricola endophyticus</name>
    <dbReference type="NCBI Taxonomy" id="2040280"/>
    <lineage>
        <taxon>Bacteria</taxon>
        <taxon>Bacillati</taxon>
        <taxon>Actinomycetota</taxon>
        <taxon>Actinomycetes</taxon>
        <taxon>Propionibacteriales</taxon>
        <taxon>Nocardioidaceae</taxon>
        <taxon>Marmoricola</taxon>
    </lineage>
</organism>
<dbReference type="SMART" id="SM00822">
    <property type="entry name" value="PKS_KR"/>
    <property type="match status" value="1"/>
</dbReference>
<comment type="similarity">
    <text evidence="1">Belongs to the short-chain dehydrogenases/reductases (SDR) family.</text>
</comment>
<dbReference type="InterPro" id="IPR057326">
    <property type="entry name" value="KR_dom"/>
</dbReference>
<comment type="caution">
    <text evidence="4">The sequence shown here is derived from an EMBL/GenBank/DDBJ whole genome shotgun (WGS) entry which is preliminary data.</text>
</comment>
<evidence type="ECO:0000256" key="1">
    <source>
        <dbReference type="ARBA" id="ARBA00006484"/>
    </source>
</evidence>
<dbReference type="CDD" id="cd05233">
    <property type="entry name" value="SDR_c"/>
    <property type="match status" value="1"/>
</dbReference>
<dbReference type="InterPro" id="IPR036291">
    <property type="entry name" value="NAD(P)-bd_dom_sf"/>
</dbReference>
<dbReference type="Pfam" id="PF13561">
    <property type="entry name" value="adh_short_C2"/>
    <property type="match status" value="1"/>
</dbReference>
<dbReference type="InterPro" id="IPR002347">
    <property type="entry name" value="SDR_fam"/>
</dbReference>
<dbReference type="Proteomes" id="UP000649179">
    <property type="component" value="Unassembled WGS sequence"/>
</dbReference>
<evidence type="ECO:0000259" key="3">
    <source>
        <dbReference type="SMART" id="SM00822"/>
    </source>
</evidence>
<dbReference type="SUPFAM" id="SSF51735">
    <property type="entry name" value="NAD(P)-binding Rossmann-fold domains"/>
    <property type="match status" value="1"/>
</dbReference>
<keyword evidence="5" id="KW-1185">Reference proteome</keyword>
<dbReference type="InterPro" id="IPR050259">
    <property type="entry name" value="SDR"/>
</dbReference>
<name>A0A917F656_9ACTN</name>
<dbReference type="EMBL" id="BMKQ01000001">
    <property type="protein sequence ID" value="GGF50387.1"/>
    <property type="molecule type" value="Genomic_DNA"/>
</dbReference>
<evidence type="ECO:0000313" key="5">
    <source>
        <dbReference type="Proteomes" id="UP000649179"/>
    </source>
</evidence>
<protein>
    <submittedName>
        <fullName evidence="4">Acetoacetyl-CoA reductase</fullName>
    </submittedName>
</protein>
<reference evidence="4" key="2">
    <citation type="submission" date="2020-09" db="EMBL/GenBank/DDBJ databases">
        <authorList>
            <person name="Sun Q."/>
            <person name="Zhou Y."/>
        </authorList>
    </citation>
    <scope>NUCLEOTIDE SEQUENCE</scope>
    <source>
        <strain evidence="4">CGMCC 1.16067</strain>
    </source>
</reference>
<gene>
    <name evidence="4" type="ORF">GCM10011519_25420</name>
</gene>
<dbReference type="GO" id="GO:0016491">
    <property type="term" value="F:oxidoreductase activity"/>
    <property type="evidence" value="ECO:0007669"/>
    <property type="project" value="UniProtKB-KW"/>
</dbReference>
<dbReference type="FunFam" id="3.40.50.720:FF:000084">
    <property type="entry name" value="Short-chain dehydrogenase reductase"/>
    <property type="match status" value="1"/>
</dbReference>
<feature type="domain" description="Ketoreductase" evidence="3">
    <location>
        <begin position="28"/>
        <end position="216"/>
    </location>
</feature>
<sequence>MPTTHESSPATHADPTGAVARSQCLAARTALVTGSSRGIGLEIARLMARAGAEVVLHGRDAERLDAAARMLRAEHHRVHQVRGALDDAEDAERIHDEVTAQVGVPDVVVANAGGSAVRPGPVEEMTSEEWAREVGANLTSTFHTVQAFIPAMKSRGSGVVLTVSSTATRIASPQSPPAYTAAKAGVEMLTRTLAAQTGPYGVRANCLAAATVLTERNAAQIPHETQEQIAAAHPLRRLGTVEDVAALAVFLASDAASWITGEVIDVAGGSSIT</sequence>
<dbReference type="AlphaFoldDB" id="A0A917F656"/>
<dbReference type="PRINTS" id="PR00080">
    <property type="entry name" value="SDRFAMILY"/>
</dbReference>
<dbReference type="RefSeq" id="WP_188780103.1">
    <property type="nucleotide sequence ID" value="NZ_BMKQ01000001.1"/>
</dbReference>
<proteinExistence type="inferred from homology"/>
<accession>A0A917F656</accession>
<dbReference type="PRINTS" id="PR00081">
    <property type="entry name" value="GDHRDH"/>
</dbReference>
<reference evidence="4" key="1">
    <citation type="journal article" date="2014" name="Int. J. Syst. Evol. Microbiol.">
        <title>Complete genome sequence of Corynebacterium casei LMG S-19264T (=DSM 44701T), isolated from a smear-ripened cheese.</title>
        <authorList>
            <consortium name="US DOE Joint Genome Institute (JGI-PGF)"/>
            <person name="Walter F."/>
            <person name="Albersmeier A."/>
            <person name="Kalinowski J."/>
            <person name="Ruckert C."/>
        </authorList>
    </citation>
    <scope>NUCLEOTIDE SEQUENCE</scope>
    <source>
        <strain evidence="4">CGMCC 1.16067</strain>
    </source>
</reference>
<evidence type="ECO:0000313" key="4">
    <source>
        <dbReference type="EMBL" id="GGF50387.1"/>
    </source>
</evidence>
<evidence type="ECO:0000256" key="2">
    <source>
        <dbReference type="ARBA" id="ARBA00023002"/>
    </source>
</evidence>
<dbReference type="PANTHER" id="PTHR42879">
    <property type="entry name" value="3-OXOACYL-(ACYL-CARRIER-PROTEIN) REDUCTASE"/>
    <property type="match status" value="1"/>
</dbReference>